<dbReference type="EMBL" id="CAEZSN010000095">
    <property type="protein sequence ID" value="CAB4546833.1"/>
    <property type="molecule type" value="Genomic_DNA"/>
</dbReference>
<evidence type="ECO:0000313" key="1">
    <source>
        <dbReference type="EMBL" id="CAB4546833.1"/>
    </source>
</evidence>
<protein>
    <submittedName>
        <fullName evidence="1">Unannotated protein</fullName>
    </submittedName>
</protein>
<name>A0A6J6C8Q0_9ZZZZ</name>
<sequence>MELRSERGTVTAELAISLPAVLLMLSFAIQALAVQVDRITLAATAGQLARAAARGEQIPEAKTEGNLVCVEKTQTTFFTIKEKQCARRLGL</sequence>
<reference evidence="1" key="1">
    <citation type="submission" date="2020-05" db="EMBL/GenBank/DDBJ databases">
        <authorList>
            <person name="Chiriac C."/>
            <person name="Salcher M."/>
            <person name="Ghai R."/>
            <person name="Kavagutti S V."/>
        </authorList>
    </citation>
    <scope>NUCLEOTIDE SEQUENCE</scope>
</reference>
<accession>A0A6J6C8Q0</accession>
<organism evidence="1">
    <name type="scientific">freshwater metagenome</name>
    <dbReference type="NCBI Taxonomy" id="449393"/>
    <lineage>
        <taxon>unclassified sequences</taxon>
        <taxon>metagenomes</taxon>
        <taxon>ecological metagenomes</taxon>
    </lineage>
</organism>
<proteinExistence type="predicted"/>
<gene>
    <name evidence="1" type="ORF">UFOPK1433_00851</name>
</gene>
<dbReference type="AlphaFoldDB" id="A0A6J6C8Q0"/>